<protein>
    <submittedName>
        <fullName evidence="2">Translation factor (SUA5)</fullName>
    </submittedName>
</protein>
<dbReference type="OrthoDB" id="9781656at2"/>
<dbReference type="GO" id="GO:0003725">
    <property type="term" value="F:double-stranded RNA binding"/>
    <property type="evidence" value="ECO:0007669"/>
    <property type="project" value="InterPro"/>
</dbReference>
<keyword evidence="3" id="KW-1185">Reference proteome</keyword>
<dbReference type="Pfam" id="PF01300">
    <property type="entry name" value="Sua5_yciO_yrdC"/>
    <property type="match status" value="1"/>
</dbReference>
<proteinExistence type="predicted"/>
<accession>A0A381EDN8</accession>
<feature type="domain" description="YrdC-like" evidence="1">
    <location>
        <begin position="14"/>
        <end position="198"/>
    </location>
</feature>
<dbReference type="PANTHER" id="PTHR42828:SF3">
    <property type="entry name" value="THREONYLCARBAMOYL-AMP SYNTHASE"/>
    <property type="match status" value="1"/>
</dbReference>
<gene>
    <name evidence="2" type="primary">yciO</name>
    <name evidence="2" type="ORF">NCTC13294_02187</name>
</gene>
<dbReference type="InterPro" id="IPR017945">
    <property type="entry name" value="DHBP_synth_RibB-like_a/b_dom"/>
</dbReference>
<dbReference type="RefSeq" id="WP_115612322.1">
    <property type="nucleotide sequence ID" value="NZ_JBHLZC010000001.1"/>
</dbReference>
<reference evidence="2 3" key="1">
    <citation type="submission" date="2018-06" db="EMBL/GenBank/DDBJ databases">
        <authorList>
            <consortium name="Pathogen Informatics"/>
            <person name="Doyle S."/>
        </authorList>
    </citation>
    <scope>NUCLEOTIDE SEQUENCE [LARGE SCALE GENOMIC DNA]</scope>
    <source>
        <strain evidence="2 3">NCTC13294</strain>
    </source>
</reference>
<sequence>MSDILEIHPERIKPRDIDRVADIIRSGAVVVVPSDSGYALLCRLDDKAAADKIRHIRELDRDHPFTILCADLTDLGRYARVDNVQYRLLKTLFPGAYTCILPASREVPRRVQNDKRKTIGIRVPDHPIMQALLAAHGEALMGVSLFDSDDYSDDIHDLPASVTGLIDLIVDAGDLPLRPTTVLDLTEMPPVVLRQGAGEVDFGR</sequence>
<dbReference type="SUPFAM" id="SSF55821">
    <property type="entry name" value="YrdC/RibB"/>
    <property type="match status" value="1"/>
</dbReference>
<dbReference type="InterPro" id="IPR052532">
    <property type="entry name" value="SUA5_domain"/>
</dbReference>
<evidence type="ECO:0000313" key="3">
    <source>
        <dbReference type="Proteomes" id="UP000254572"/>
    </source>
</evidence>
<evidence type="ECO:0000313" key="2">
    <source>
        <dbReference type="EMBL" id="SUX24993.1"/>
    </source>
</evidence>
<dbReference type="NCBIfam" id="TIGR00057">
    <property type="entry name" value="L-threonylcarbamoyladenylate synthase"/>
    <property type="match status" value="1"/>
</dbReference>
<dbReference type="Gene3D" id="3.90.870.10">
    <property type="entry name" value="DHBP synthase"/>
    <property type="match status" value="1"/>
</dbReference>
<organism evidence="2 3">
    <name type="scientific">Cardiobacterium valvarum</name>
    <dbReference type="NCBI Taxonomy" id="194702"/>
    <lineage>
        <taxon>Bacteria</taxon>
        <taxon>Pseudomonadati</taxon>
        <taxon>Pseudomonadota</taxon>
        <taxon>Gammaproteobacteria</taxon>
        <taxon>Cardiobacteriales</taxon>
        <taxon>Cardiobacteriaceae</taxon>
        <taxon>Cardiobacterium</taxon>
    </lineage>
</organism>
<dbReference type="AlphaFoldDB" id="A0A381EDN8"/>
<evidence type="ECO:0000259" key="1">
    <source>
        <dbReference type="PROSITE" id="PS51163"/>
    </source>
</evidence>
<dbReference type="PROSITE" id="PS51163">
    <property type="entry name" value="YRDC"/>
    <property type="match status" value="1"/>
</dbReference>
<dbReference type="InterPro" id="IPR006070">
    <property type="entry name" value="Sua5-like_dom"/>
</dbReference>
<name>A0A381EDN8_9GAMM</name>
<dbReference type="EMBL" id="UFUW01000001">
    <property type="protein sequence ID" value="SUX24993.1"/>
    <property type="molecule type" value="Genomic_DNA"/>
</dbReference>
<dbReference type="PANTHER" id="PTHR42828">
    <property type="entry name" value="DHBP SYNTHASE RIBB-LIKE ALPHA/BETA DOMAIN-CONTAINING PROTEIN"/>
    <property type="match status" value="1"/>
</dbReference>
<dbReference type="Proteomes" id="UP000254572">
    <property type="component" value="Unassembled WGS sequence"/>
</dbReference>